<comment type="similarity">
    <text evidence="1 6">Belongs to the thioredoxin family.</text>
</comment>
<feature type="active site" description="Nucleophile" evidence="7">
    <location>
        <position position="31"/>
    </location>
</feature>
<dbReference type="CDD" id="cd02947">
    <property type="entry name" value="TRX_family"/>
    <property type="match status" value="1"/>
</dbReference>
<feature type="active site" description="Nucleophile" evidence="7">
    <location>
        <position position="28"/>
    </location>
</feature>
<evidence type="ECO:0000256" key="2">
    <source>
        <dbReference type="ARBA" id="ARBA00022448"/>
    </source>
</evidence>
<evidence type="ECO:0000256" key="4">
    <source>
        <dbReference type="ARBA" id="ARBA00023157"/>
    </source>
</evidence>
<dbReference type="AlphaFoldDB" id="A0A923PQ85"/>
<feature type="disulfide bond" description="Redox-active" evidence="8">
    <location>
        <begin position="28"/>
        <end position="31"/>
    </location>
</feature>
<feature type="site" description="Deprotonates C-terminal active site Cys" evidence="7">
    <location>
        <position position="22"/>
    </location>
</feature>
<feature type="site" description="Contributes to redox potential value" evidence="7">
    <location>
        <position position="30"/>
    </location>
</feature>
<organism evidence="10 11">
    <name type="scientific">Neolewinella lacunae</name>
    <dbReference type="NCBI Taxonomy" id="1517758"/>
    <lineage>
        <taxon>Bacteria</taxon>
        <taxon>Pseudomonadati</taxon>
        <taxon>Bacteroidota</taxon>
        <taxon>Saprospiria</taxon>
        <taxon>Saprospirales</taxon>
        <taxon>Lewinellaceae</taxon>
        <taxon>Neolewinella</taxon>
    </lineage>
</organism>
<dbReference type="InterPro" id="IPR017937">
    <property type="entry name" value="Thioredoxin_CS"/>
</dbReference>
<dbReference type="Proteomes" id="UP000650081">
    <property type="component" value="Unassembled WGS sequence"/>
</dbReference>
<dbReference type="PROSITE" id="PS51352">
    <property type="entry name" value="THIOREDOXIN_2"/>
    <property type="match status" value="1"/>
</dbReference>
<evidence type="ECO:0000256" key="5">
    <source>
        <dbReference type="ARBA" id="ARBA00023284"/>
    </source>
</evidence>
<dbReference type="PRINTS" id="PR00421">
    <property type="entry name" value="THIOREDOXIN"/>
</dbReference>
<dbReference type="GO" id="GO:0045454">
    <property type="term" value="P:cell redox homeostasis"/>
    <property type="evidence" value="ECO:0007669"/>
    <property type="project" value="TreeGrafter"/>
</dbReference>
<evidence type="ECO:0000256" key="8">
    <source>
        <dbReference type="PIRSR" id="PIRSR000077-4"/>
    </source>
</evidence>
<keyword evidence="5 8" id="KW-0676">Redox-active center</keyword>
<dbReference type="PROSITE" id="PS00194">
    <property type="entry name" value="THIOREDOXIN_1"/>
    <property type="match status" value="1"/>
</dbReference>
<dbReference type="InterPro" id="IPR036249">
    <property type="entry name" value="Thioredoxin-like_sf"/>
</dbReference>
<protein>
    <recommendedName>
        <fullName evidence="6">Thioredoxin</fullName>
    </recommendedName>
</protein>
<name>A0A923PQ85_9BACT</name>
<sequence length="104" mass="11412">MADAKQTSFRELISGETPVLIDFFATWCGPCHAYSPILAQLKEEEGDALRLIKIDVDRNQAIVEKLGVTAMPTTIIFQHGEIKFRAAGVQSIGVLKAALAKLRE</sequence>
<reference evidence="10" key="1">
    <citation type="submission" date="2020-08" db="EMBL/GenBank/DDBJ databases">
        <title>Lewinella bacteria from marine environments.</title>
        <authorList>
            <person name="Zhong Y."/>
        </authorList>
    </citation>
    <scope>NUCLEOTIDE SEQUENCE</scope>
    <source>
        <strain evidence="10">KCTC 42187</strain>
    </source>
</reference>
<feature type="site" description="Contributes to redox potential value" evidence="7">
    <location>
        <position position="29"/>
    </location>
</feature>
<dbReference type="RefSeq" id="WP_187467812.1">
    <property type="nucleotide sequence ID" value="NZ_JACSIT010000141.1"/>
</dbReference>
<evidence type="ECO:0000313" key="11">
    <source>
        <dbReference type="Proteomes" id="UP000650081"/>
    </source>
</evidence>
<feature type="domain" description="Thioredoxin" evidence="9">
    <location>
        <begin position="1"/>
        <end position="104"/>
    </location>
</feature>
<dbReference type="Pfam" id="PF00085">
    <property type="entry name" value="Thioredoxin"/>
    <property type="match status" value="1"/>
</dbReference>
<comment type="caution">
    <text evidence="10">The sequence shown here is derived from an EMBL/GenBank/DDBJ whole genome shotgun (WGS) entry which is preliminary data.</text>
</comment>
<proteinExistence type="inferred from homology"/>
<evidence type="ECO:0000256" key="3">
    <source>
        <dbReference type="ARBA" id="ARBA00022982"/>
    </source>
</evidence>
<keyword evidence="2" id="KW-0813">Transport</keyword>
<dbReference type="InterPro" id="IPR005746">
    <property type="entry name" value="Thioredoxin"/>
</dbReference>
<evidence type="ECO:0000256" key="6">
    <source>
        <dbReference type="PIRNR" id="PIRNR000077"/>
    </source>
</evidence>
<dbReference type="Gene3D" id="3.40.30.10">
    <property type="entry name" value="Glutaredoxin"/>
    <property type="match status" value="1"/>
</dbReference>
<dbReference type="PIRSF" id="PIRSF000077">
    <property type="entry name" value="Thioredoxin"/>
    <property type="match status" value="1"/>
</dbReference>
<accession>A0A923PQ85</accession>
<keyword evidence="3" id="KW-0249">Electron transport</keyword>
<keyword evidence="11" id="KW-1185">Reference proteome</keyword>
<dbReference type="PANTHER" id="PTHR45663:SF11">
    <property type="entry name" value="GEO12009P1"/>
    <property type="match status" value="1"/>
</dbReference>
<evidence type="ECO:0000256" key="1">
    <source>
        <dbReference type="ARBA" id="ARBA00008987"/>
    </source>
</evidence>
<keyword evidence="4 8" id="KW-1015">Disulfide bond</keyword>
<dbReference type="PANTHER" id="PTHR45663">
    <property type="entry name" value="GEO12009P1"/>
    <property type="match status" value="1"/>
</dbReference>
<evidence type="ECO:0000313" key="10">
    <source>
        <dbReference type="EMBL" id="MBC6995791.1"/>
    </source>
</evidence>
<evidence type="ECO:0000259" key="9">
    <source>
        <dbReference type="PROSITE" id="PS51352"/>
    </source>
</evidence>
<dbReference type="GO" id="GO:0005829">
    <property type="term" value="C:cytosol"/>
    <property type="evidence" value="ECO:0007669"/>
    <property type="project" value="TreeGrafter"/>
</dbReference>
<dbReference type="EMBL" id="JACSIT010000141">
    <property type="protein sequence ID" value="MBC6995791.1"/>
    <property type="molecule type" value="Genomic_DNA"/>
</dbReference>
<gene>
    <name evidence="10" type="ORF">H9S92_16615</name>
</gene>
<dbReference type="SUPFAM" id="SSF52833">
    <property type="entry name" value="Thioredoxin-like"/>
    <property type="match status" value="1"/>
</dbReference>
<dbReference type="GO" id="GO:0015035">
    <property type="term" value="F:protein-disulfide reductase activity"/>
    <property type="evidence" value="ECO:0007669"/>
    <property type="project" value="InterPro"/>
</dbReference>
<evidence type="ECO:0000256" key="7">
    <source>
        <dbReference type="PIRSR" id="PIRSR000077-1"/>
    </source>
</evidence>
<dbReference type="InterPro" id="IPR013766">
    <property type="entry name" value="Thioredoxin_domain"/>
</dbReference>